<feature type="non-terminal residue" evidence="3">
    <location>
        <position position="1"/>
    </location>
</feature>
<dbReference type="AlphaFoldDB" id="T0ZM20"/>
<dbReference type="InterPro" id="IPR050773">
    <property type="entry name" value="CbxX/CfxQ_RuBisCO_ESX"/>
</dbReference>
<dbReference type="GO" id="GO:0005524">
    <property type="term" value="F:ATP binding"/>
    <property type="evidence" value="ECO:0007669"/>
    <property type="project" value="UniProtKB-KW"/>
</dbReference>
<sequence length="182" mass="20514">PILTILSVKSKKIESDCSWGRYIKWETKEEGLVAIWGPKNGPDPPRLIDSLNFKPGTQIQFDFGLRLDSNDQKKYGHKFWIHQKFNEINRTPVTNDSDLNFTPIEANPLIEPNKANNDLLHTRESLKQLQDMIGLESVKDSVSELIAVYGGQKLRQSRGVPGKPQSLHTVFYGNPGTGKTTV</sequence>
<protein>
    <submittedName>
        <fullName evidence="3">AAA ATPase central domain-containing protein</fullName>
    </submittedName>
</protein>
<evidence type="ECO:0000256" key="2">
    <source>
        <dbReference type="ARBA" id="ARBA00022840"/>
    </source>
</evidence>
<feature type="non-terminal residue" evidence="3">
    <location>
        <position position="182"/>
    </location>
</feature>
<dbReference type="PANTHER" id="PTHR43392:SF2">
    <property type="entry name" value="AAA-TYPE ATPASE FAMILY PROTEIN _ ANKYRIN REPEAT FAMILY PROTEIN"/>
    <property type="match status" value="1"/>
</dbReference>
<evidence type="ECO:0000313" key="3">
    <source>
        <dbReference type="EMBL" id="EQD29779.1"/>
    </source>
</evidence>
<keyword evidence="2" id="KW-0067">ATP-binding</keyword>
<dbReference type="Gene3D" id="3.40.50.300">
    <property type="entry name" value="P-loop containing nucleotide triphosphate hydrolases"/>
    <property type="match status" value="1"/>
</dbReference>
<evidence type="ECO:0000256" key="1">
    <source>
        <dbReference type="ARBA" id="ARBA00022741"/>
    </source>
</evidence>
<dbReference type="SUPFAM" id="SSF52540">
    <property type="entry name" value="P-loop containing nucleoside triphosphate hydrolases"/>
    <property type="match status" value="1"/>
</dbReference>
<proteinExistence type="predicted"/>
<comment type="caution">
    <text evidence="3">The sequence shown here is derived from an EMBL/GenBank/DDBJ whole genome shotgun (WGS) entry which is preliminary data.</text>
</comment>
<name>T0ZM20_9ZZZZ</name>
<dbReference type="InterPro" id="IPR027417">
    <property type="entry name" value="P-loop_NTPase"/>
</dbReference>
<gene>
    <name evidence="3" type="ORF">B1A_20536</name>
</gene>
<organism evidence="3">
    <name type="scientific">mine drainage metagenome</name>
    <dbReference type="NCBI Taxonomy" id="410659"/>
    <lineage>
        <taxon>unclassified sequences</taxon>
        <taxon>metagenomes</taxon>
        <taxon>ecological metagenomes</taxon>
    </lineage>
</organism>
<reference evidence="3" key="2">
    <citation type="journal article" date="2014" name="ISME J.">
        <title>Microbial stratification in low pH oxic and suboxic macroscopic growths along an acid mine drainage.</title>
        <authorList>
            <person name="Mendez-Garcia C."/>
            <person name="Mesa V."/>
            <person name="Sprenger R.R."/>
            <person name="Richter M."/>
            <person name="Diez M.S."/>
            <person name="Solano J."/>
            <person name="Bargiela R."/>
            <person name="Golyshina O.V."/>
            <person name="Manteca A."/>
            <person name="Ramos J.L."/>
            <person name="Gallego J.R."/>
            <person name="Llorente I."/>
            <person name="Martins Dos Santos V.A."/>
            <person name="Jensen O.N."/>
            <person name="Pelaez A.I."/>
            <person name="Sanchez J."/>
            <person name="Ferrer M."/>
        </authorList>
    </citation>
    <scope>NUCLEOTIDE SEQUENCE</scope>
</reference>
<dbReference type="InterPro" id="IPR000641">
    <property type="entry name" value="CbxX/CfxQ"/>
</dbReference>
<accession>T0ZM20</accession>
<dbReference type="GO" id="GO:0016887">
    <property type="term" value="F:ATP hydrolysis activity"/>
    <property type="evidence" value="ECO:0007669"/>
    <property type="project" value="TreeGrafter"/>
</dbReference>
<dbReference type="EMBL" id="AUZX01015153">
    <property type="protein sequence ID" value="EQD29779.1"/>
    <property type="molecule type" value="Genomic_DNA"/>
</dbReference>
<dbReference type="PANTHER" id="PTHR43392">
    <property type="entry name" value="AAA-TYPE ATPASE FAMILY PROTEIN / ANKYRIN REPEAT FAMILY PROTEIN"/>
    <property type="match status" value="1"/>
</dbReference>
<dbReference type="PRINTS" id="PR00819">
    <property type="entry name" value="CBXCFQXSUPER"/>
</dbReference>
<keyword evidence="1" id="KW-0547">Nucleotide-binding</keyword>
<reference evidence="3" key="1">
    <citation type="submission" date="2013-08" db="EMBL/GenBank/DDBJ databases">
        <authorList>
            <person name="Mendez C."/>
            <person name="Richter M."/>
            <person name="Ferrer M."/>
            <person name="Sanchez J."/>
        </authorList>
    </citation>
    <scope>NUCLEOTIDE SEQUENCE</scope>
</reference>